<sequence>MITLQPQPDGTMTGDYRAESSITETSCTTERTVTFTRVGDAVESEASNPANLPARTVSPARGFRGRYRGTETPDNGWPPWSWDATVATHCLRTGERCISLIDAADNFYGRYLFAHDKWTTDAVGDNPCASDNVTAHSVLHLEIPLPQQHEDPFNTLTGSGHREVTGHSRCTASYGETLGLARTGD</sequence>
<organism evidence="2 3">
    <name type="scientific">Mycobacterium intermedium</name>
    <dbReference type="NCBI Taxonomy" id="28445"/>
    <lineage>
        <taxon>Bacteria</taxon>
        <taxon>Bacillati</taxon>
        <taxon>Actinomycetota</taxon>
        <taxon>Actinomycetes</taxon>
        <taxon>Mycobacteriales</taxon>
        <taxon>Mycobacteriaceae</taxon>
        <taxon>Mycobacterium</taxon>
        <taxon>Mycobacterium simiae complex</taxon>
    </lineage>
</organism>
<comment type="caution">
    <text evidence="2">The sequence shown here is derived from an EMBL/GenBank/DDBJ whole genome shotgun (WGS) entry which is preliminary data.</text>
</comment>
<evidence type="ECO:0000313" key="2">
    <source>
        <dbReference type="EMBL" id="ORA99885.1"/>
    </source>
</evidence>
<gene>
    <name evidence="2" type="ORF">BST27_18955</name>
</gene>
<dbReference type="Proteomes" id="UP000192739">
    <property type="component" value="Unassembled WGS sequence"/>
</dbReference>
<proteinExistence type="predicted"/>
<accession>A0A1X0FDQ0</accession>
<dbReference type="AlphaFoldDB" id="A0A1X0FDQ0"/>
<reference evidence="2 3" key="1">
    <citation type="submission" date="2017-02" db="EMBL/GenBank/DDBJ databases">
        <title>The new phylogeny of genus Mycobacterium.</title>
        <authorList>
            <person name="Tortoli E."/>
            <person name="Trovato A."/>
            <person name="Cirillo D.M."/>
        </authorList>
    </citation>
    <scope>NUCLEOTIDE SEQUENCE [LARGE SCALE GENOMIC DNA]</scope>
    <source>
        <strain evidence="2 3">DSM 44049</strain>
    </source>
</reference>
<protein>
    <submittedName>
        <fullName evidence="2">Uncharacterized protein</fullName>
    </submittedName>
</protein>
<evidence type="ECO:0000256" key="1">
    <source>
        <dbReference type="SAM" id="MobiDB-lite"/>
    </source>
</evidence>
<name>A0A1X0FDQ0_MYCIE</name>
<feature type="region of interest" description="Disordered" evidence="1">
    <location>
        <begin position="1"/>
        <end position="23"/>
    </location>
</feature>
<keyword evidence="3" id="KW-1185">Reference proteome</keyword>
<dbReference type="EMBL" id="MVHT01000056">
    <property type="protein sequence ID" value="ORA99885.1"/>
    <property type="molecule type" value="Genomic_DNA"/>
</dbReference>
<evidence type="ECO:0000313" key="3">
    <source>
        <dbReference type="Proteomes" id="UP000192739"/>
    </source>
</evidence>
<dbReference type="RefSeq" id="WP_083148589.1">
    <property type="nucleotide sequence ID" value="NZ_MVHT01000056.1"/>
</dbReference>
<feature type="compositionally biased region" description="Polar residues" evidence="1">
    <location>
        <begin position="1"/>
        <end position="10"/>
    </location>
</feature>